<dbReference type="PANTHER" id="PTHR12736">
    <property type="entry name" value="LANC-LIKE PROTEIN"/>
    <property type="match status" value="1"/>
</dbReference>
<dbReference type="SUPFAM" id="SSF158745">
    <property type="entry name" value="LanC-like"/>
    <property type="match status" value="1"/>
</dbReference>
<protein>
    <submittedName>
        <fullName evidence="1">LanC-like protein 1</fullName>
    </submittedName>
</protein>
<dbReference type="Pfam" id="PF05147">
    <property type="entry name" value="LANC_like"/>
    <property type="match status" value="1"/>
</dbReference>
<dbReference type="GO" id="GO:0005975">
    <property type="term" value="P:carbohydrate metabolic process"/>
    <property type="evidence" value="ECO:0007669"/>
    <property type="project" value="InterPro"/>
</dbReference>
<dbReference type="GO" id="GO:0005886">
    <property type="term" value="C:plasma membrane"/>
    <property type="evidence" value="ECO:0007669"/>
    <property type="project" value="TreeGrafter"/>
</dbReference>
<dbReference type="Proteomes" id="UP000054359">
    <property type="component" value="Unassembled WGS sequence"/>
</dbReference>
<sequence length="116" mass="13504">MSEREFKNPFPPYEESLSIFDFNTNRMIQEIENPLFENVFILLQTLEKHLSSETDWTDTSVYTGTSGIALLYMRFMDIKLCEGKKNFLKDALSYIEPIIPYLKKKRFSFLCGAAGP</sequence>
<reference evidence="1 2" key="1">
    <citation type="submission" date="2013-11" db="EMBL/GenBank/DDBJ databases">
        <title>Genome sequencing of Stegodyphus mimosarum.</title>
        <authorList>
            <person name="Bechsgaard J."/>
        </authorList>
    </citation>
    <scope>NUCLEOTIDE SEQUENCE [LARGE SCALE GENOMIC DNA]</scope>
</reference>
<organism evidence="1 2">
    <name type="scientific">Stegodyphus mimosarum</name>
    <name type="common">African social velvet spider</name>
    <dbReference type="NCBI Taxonomy" id="407821"/>
    <lineage>
        <taxon>Eukaryota</taxon>
        <taxon>Metazoa</taxon>
        <taxon>Ecdysozoa</taxon>
        <taxon>Arthropoda</taxon>
        <taxon>Chelicerata</taxon>
        <taxon>Arachnida</taxon>
        <taxon>Araneae</taxon>
        <taxon>Araneomorphae</taxon>
        <taxon>Entelegynae</taxon>
        <taxon>Eresoidea</taxon>
        <taxon>Eresidae</taxon>
        <taxon>Stegodyphus</taxon>
    </lineage>
</organism>
<dbReference type="InterPro" id="IPR012341">
    <property type="entry name" value="6hp_glycosidase-like_sf"/>
</dbReference>
<keyword evidence="2" id="KW-1185">Reference proteome</keyword>
<dbReference type="AlphaFoldDB" id="A0A087UN54"/>
<dbReference type="EMBL" id="KK120669">
    <property type="protein sequence ID" value="KFM78793.1"/>
    <property type="molecule type" value="Genomic_DNA"/>
</dbReference>
<feature type="non-terminal residue" evidence="1">
    <location>
        <position position="116"/>
    </location>
</feature>
<evidence type="ECO:0000313" key="2">
    <source>
        <dbReference type="Proteomes" id="UP000054359"/>
    </source>
</evidence>
<dbReference type="GO" id="GO:0031179">
    <property type="term" value="P:peptide modification"/>
    <property type="evidence" value="ECO:0007669"/>
    <property type="project" value="InterPro"/>
</dbReference>
<dbReference type="OrthoDB" id="10257263at2759"/>
<accession>A0A087UN54</accession>
<dbReference type="InterPro" id="IPR007822">
    <property type="entry name" value="LANC-like"/>
</dbReference>
<evidence type="ECO:0000313" key="1">
    <source>
        <dbReference type="EMBL" id="KFM78793.1"/>
    </source>
</evidence>
<proteinExistence type="predicted"/>
<dbReference type="Gene3D" id="1.50.10.10">
    <property type="match status" value="1"/>
</dbReference>
<dbReference type="PANTHER" id="PTHR12736:SF21">
    <property type="entry name" value="LANC-LIKE PROTEIN 2"/>
    <property type="match status" value="1"/>
</dbReference>
<name>A0A087UN54_STEMI</name>
<gene>
    <name evidence="1" type="ORF">X975_09611</name>
</gene>